<evidence type="ECO:0000313" key="2">
    <source>
        <dbReference type="EMBL" id="SDK04003.1"/>
    </source>
</evidence>
<feature type="transmembrane region" description="Helical" evidence="1">
    <location>
        <begin position="69"/>
        <end position="85"/>
    </location>
</feature>
<name>A0A1G8YMN4_9FIRM</name>
<organism evidence="2 3">
    <name type="scientific">Natronincola ferrireducens</name>
    <dbReference type="NCBI Taxonomy" id="393762"/>
    <lineage>
        <taxon>Bacteria</taxon>
        <taxon>Bacillati</taxon>
        <taxon>Bacillota</taxon>
        <taxon>Clostridia</taxon>
        <taxon>Peptostreptococcales</taxon>
        <taxon>Natronincolaceae</taxon>
        <taxon>Natronincola</taxon>
    </lineage>
</organism>
<dbReference type="AlphaFoldDB" id="A0A1G8YMN4"/>
<dbReference type="RefSeq" id="WP_090550045.1">
    <property type="nucleotide sequence ID" value="NZ_FNFP01000001.1"/>
</dbReference>
<keyword evidence="1" id="KW-1133">Transmembrane helix</keyword>
<protein>
    <submittedName>
        <fullName evidence="2">Inner membrane protein</fullName>
    </submittedName>
</protein>
<accession>A0A1G8YMN4</accession>
<dbReference type="EMBL" id="FNFP01000001">
    <property type="protein sequence ID" value="SDK04003.1"/>
    <property type="molecule type" value="Genomic_DNA"/>
</dbReference>
<dbReference type="Proteomes" id="UP000198718">
    <property type="component" value="Unassembled WGS sequence"/>
</dbReference>
<dbReference type="OrthoDB" id="5459053at2"/>
<sequence>MLARTHIALGMMTALFTAAYVGTSYFEGSKDFMTLLVVIIAALLPDLDMGTSSLAGKFGIIKANHIQRIWLGTLLILATLTVVYLRETPIFLGILFTLFLGAVFSKDFAQKGYYLLRNFVQAMVAIGFFGAAYYYKQPPLMGIGLILILLLFSKHRGLSHSIVFVIITFILVKSVSTYYDYRDYSILFTVSMISHILGDMFTKAGVMLLYPFNQKRIKFPLTIKTGGKLENVVFLLACFAAFRLIKLL</sequence>
<dbReference type="STRING" id="393762.SAMN05660472_00588"/>
<dbReference type="InterPro" id="IPR007404">
    <property type="entry name" value="YdjM-like"/>
</dbReference>
<keyword evidence="1" id="KW-0472">Membrane</keyword>
<feature type="transmembrane region" description="Helical" evidence="1">
    <location>
        <begin position="115"/>
        <end position="134"/>
    </location>
</feature>
<evidence type="ECO:0000256" key="1">
    <source>
        <dbReference type="SAM" id="Phobius"/>
    </source>
</evidence>
<feature type="transmembrane region" description="Helical" evidence="1">
    <location>
        <begin position="229"/>
        <end position="245"/>
    </location>
</feature>
<feature type="transmembrane region" description="Helical" evidence="1">
    <location>
        <begin position="7"/>
        <end position="26"/>
    </location>
</feature>
<feature type="transmembrane region" description="Helical" evidence="1">
    <location>
        <begin position="91"/>
        <end position="108"/>
    </location>
</feature>
<feature type="transmembrane region" description="Helical" evidence="1">
    <location>
        <begin position="32"/>
        <end position="49"/>
    </location>
</feature>
<evidence type="ECO:0000313" key="3">
    <source>
        <dbReference type="Proteomes" id="UP000198718"/>
    </source>
</evidence>
<dbReference type="PANTHER" id="PTHR35531">
    <property type="entry name" value="INNER MEMBRANE PROTEIN YBCI-RELATED"/>
    <property type="match status" value="1"/>
</dbReference>
<keyword evidence="3" id="KW-1185">Reference proteome</keyword>
<feature type="transmembrane region" description="Helical" evidence="1">
    <location>
        <begin position="162"/>
        <end position="179"/>
    </location>
</feature>
<feature type="transmembrane region" description="Helical" evidence="1">
    <location>
        <begin position="185"/>
        <end position="209"/>
    </location>
</feature>
<reference evidence="2 3" key="1">
    <citation type="submission" date="2016-10" db="EMBL/GenBank/DDBJ databases">
        <authorList>
            <person name="de Groot N.N."/>
        </authorList>
    </citation>
    <scope>NUCLEOTIDE SEQUENCE [LARGE SCALE GENOMIC DNA]</scope>
    <source>
        <strain evidence="2 3">DSM 18346</strain>
    </source>
</reference>
<gene>
    <name evidence="2" type="ORF">SAMN05660472_00588</name>
</gene>
<keyword evidence="1" id="KW-0812">Transmembrane</keyword>
<dbReference type="PANTHER" id="PTHR35531:SF1">
    <property type="entry name" value="INNER MEMBRANE PROTEIN YBCI-RELATED"/>
    <property type="match status" value="1"/>
</dbReference>
<dbReference type="Pfam" id="PF04307">
    <property type="entry name" value="YdjM"/>
    <property type="match status" value="1"/>
</dbReference>
<proteinExistence type="predicted"/>